<dbReference type="PROSITE" id="PS50109">
    <property type="entry name" value="HIS_KIN"/>
    <property type="match status" value="1"/>
</dbReference>
<dbReference type="Gene3D" id="1.10.287.130">
    <property type="match status" value="1"/>
</dbReference>
<dbReference type="PRINTS" id="PR00344">
    <property type="entry name" value="BCTRLSENSOR"/>
</dbReference>
<comment type="catalytic activity">
    <reaction evidence="1">
        <text>ATP + protein L-histidine = ADP + protein N-phospho-L-histidine.</text>
        <dbReference type="EC" id="2.7.13.3"/>
    </reaction>
</comment>
<dbReference type="PANTHER" id="PTHR43065">
    <property type="entry name" value="SENSOR HISTIDINE KINASE"/>
    <property type="match status" value="1"/>
</dbReference>
<dbReference type="InterPro" id="IPR003661">
    <property type="entry name" value="HisK_dim/P_dom"/>
</dbReference>
<evidence type="ECO:0000256" key="1">
    <source>
        <dbReference type="ARBA" id="ARBA00000085"/>
    </source>
</evidence>
<keyword evidence="9" id="KW-1133">Transmembrane helix</keyword>
<keyword evidence="4" id="KW-0808">Transferase</keyword>
<dbReference type="InterPro" id="IPR005467">
    <property type="entry name" value="His_kinase_dom"/>
</dbReference>
<dbReference type="InterPro" id="IPR036097">
    <property type="entry name" value="HisK_dim/P_sf"/>
</dbReference>
<dbReference type="AlphaFoldDB" id="A0A1Y6CAK7"/>
<evidence type="ECO:0000256" key="9">
    <source>
        <dbReference type="SAM" id="Phobius"/>
    </source>
</evidence>
<keyword evidence="9" id="KW-0812">Transmembrane</keyword>
<keyword evidence="12" id="KW-1185">Reference proteome</keyword>
<dbReference type="EC" id="2.7.13.3" evidence="2"/>
<feature type="transmembrane region" description="Helical" evidence="9">
    <location>
        <begin position="118"/>
        <end position="134"/>
    </location>
</feature>
<dbReference type="GO" id="GO:0005524">
    <property type="term" value="F:ATP binding"/>
    <property type="evidence" value="ECO:0007669"/>
    <property type="project" value="UniProtKB-KW"/>
</dbReference>
<protein>
    <recommendedName>
        <fullName evidence="2">histidine kinase</fullName>
        <ecNumber evidence="2">2.7.13.3</ecNumber>
    </recommendedName>
</protein>
<dbReference type="GO" id="GO:0000155">
    <property type="term" value="F:phosphorelay sensor kinase activity"/>
    <property type="evidence" value="ECO:0007669"/>
    <property type="project" value="InterPro"/>
</dbReference>
<reference evidence="12" key="1">
    <citation type="submission" date="2017-04" db="EMBL/GenBank/DDBJ databases">
        <authorList>
            <person name="Varghese N."/>
            <person name="Submissions S."/>
        </authorList>
    </citation>
    <scope>NUCLEOTIDE SEQUENCE [LARGE SCALE GENOMIC DNA]</scope>
    <source>
        <strain evidence="12">RKEM611</strain>
    </source>
</reference>
<keyword evidence="7" id="KW-0067">ATP-binding</keyword>
<organism evidence="11 12">
    <name type="scientific">Pseudobacteriovorax antillogorgiicola</name>
    <dbReference type="NCBI Taxonomy" id="1513793"/>
    <lineage>
        <taxon>Bacteria</taxon>
        <taxon>Pseudomonadati</taxon>
        <taxon>Bdellovibrionota</taxon>
        <taxon>Oligoflexia</taxon>
        <taxon>Oligoflexales</taxon>
        <taxon>Pseudobacteriovoracaceae</taxon>
        <taxon>Pseudobacteriovorax</taxon>
    </lineage>
</organism>
<evidence type="ECO:0000256" key="6">
    <source>
        <dbReference type="ARBA" id="ARBA00022777"/>
    </source>
</evidence>
<dbReference type="OrthoDB" id="5294724at2"/>
<feature type="domain" description="Histidine kinase" evidence="10">
    <location>
        <begin position="200"/>
        <end position="420"/>
    </location>
</feature>
<name>A0A1Y6CAK7_9BACT</name>
<evidence type="ECO:0000313" key="12">
    <source>
        <dbReference type="Proteomes" id="UP000192907"/>
    </source>
</evidence>
<evidence type="ECO:0000256" key="4">
    <source>
        <dbReference type="ARBA" id="ARBA00022679"/>
    </source>
</evidence>
<dbReference type="SUPFAM" id="SSF47384">
    <property type="entry name" value="Homodimeric domain of signal transducing histidine kinase"/>
    <property type="match status" value="1"/>
</dbReference>
<feature type="transmembrane region" description="Helical" evidence="9">
    <location>
        <begin position="41"/>
        <end position="59"/>
    </location>
</feature>
<keyword evidence="8" id="KW-0902">Two-component regulatory system</keyword>
<evidence type="ECO:0000256" key="2">
    <source>
        <dbReference type="ARBA" id="ARBA00012438"/>
    </source>
</evidence>
<dbReference type="InterPro" id="IPR036890">
    <property type="entry name" value="HATPase_C_sf"/>
</dbReference>
<dbReference type="Pfam" id="PF00512">
    <property type="entry name" value="HisKA"/>
    <property type="match status" value="1"/>
</dbReference>
<sequence length="432" mass="47419">MELVKLHHLYKSALTRNISIAGSVLCCFLIVAELLDQRPMYILAAILAVAGMSFGLVATRYSLPENYTNGALALNIIGSLAVAFANLSAQHPNLTGGYYYFGVIIITSSFLCGRRVGFGFLIFFYFTLALGYVLHGQHVAPGLDLEFSTFLDRAIAPTFIFYVVSVAEKTLLASLEVSENQQAQIKQGEKLSTLGVFAAGIAHEIRNPLGIISGSIDVLKRLGKADKLNEASFTKWLQKAQKNSLRISDVIDSLMYLANDSYKAQIDDNLDVSVQDSFCECLAALDTKISQNGIVIKNLHAEKDYMVGGNSYHLFTVMRIIIDNAIDALGDKKSLHPKITFETRISDNHLVISITDNGPGIPVQLQDRILDPFFTTKEVGQGSGIGLALAYGIAQRLSWKISFKSEEGRTSFLIVINRFEVNQKSDSYHLAG</sequence>
<accession>A0A1Y6CAK7</accession>
<dbReference type="RefSeq" id="WP_132322202.1">
    <property type="nucleotide sequence ID" value="NZ_FWZT01000017.1"/>
</dbReference>
<proteinExistence type="predicted"/>
<dbReference type="CDD" id="cd00082">
    <property type="entry name" value="HisKA"/>
    <property type="match status" value="1"/>
</dbReference>
<dbReference type="Proteomes" id="UP000192907">
    <property type="component" value="Unassembled WGS sequence"/>
</dbReference>
<gene>
    <name evidence="11" type="ORF">SAMN06296036_11710</name>
</gene>
<dbReference type="SMART" id="SM00388">
    <property type="entry name" value="HisKA"/>
    <property type="match status" value="1"/>
</dbReference>
<dbReference type="EMBL" id="FWZT01000017">
    <property type="protein sequence ID" value="SMF54473.1"/>
    <property type="molecule type" value="Genomic_DNA"/>
</dbReference>
<feature type="transmembrane region" description="Helical" evidence="9">
    <location>
        <begin position="97"/>
        <end position="113"/>
    </location>
</feature>
<dbReference type="SUPFAM" id="SSF55874">
    <property type="entry name" value="ATPase domain of HSP90 chaperone/DNA topoisomerase II/histidine kinase"/>
    <property type="match status" value="1"/>
</dbReference>
<keyword evidence="9" id="KW-0472">Membrane</keyword>
<evidence type="ECO:0000256" key="7">
    <source>
        <dbReference type="ARBA" id="ARBA00022840"/>
    </source>
</evidence>
<keyword evidence="6 11" id="KW-0418">Kinase</keyword>
<evidence type="ECO:0000256" key="5">
    <source>
        <dbReference type="ARBA" id="ARBA00022741"/>
    </source>
</evidence>
<dbReference type="SMART" id="SM00387">
    <property type="entry name" value="HATPase_c"/>
    <property type="match status" value="1"/>
</dbReference>
<dbReference type="PANTHER" id="PTHR43065:SF10">
    <property type="entry name" value="PEROXIDE STRESS-ACTIVATED HISTIDINE KINASE MAK3"/>
    <property type="match status" value="1"/>
</dbReference>
<dbReference type="InterPro" id="IPR004358">
    <property type="entry name" value="Sig_transdc_His_kin-like_C"/>
</dbReference>
<evidence type="ECO:0000313" key="11">
    <source>
        <dbReference type="EMBL" id="SMF54473.1"/>
    </source>
</evidence>
<evidence type="ECO:0000256" key="3">
    <source>
        <dbReference type="ARBA" id="ARBA00022553"/>
    </source>
</evidence>
<feature type="transmembrane region" description="Helical" evidence="9">
    <location>
        <begin position="71"/>
        <end position="91"/>
    </location>
</feature>
<dbReference type="InterPro" id="IPR003594">
    <property type="entry name" value="HATPase_dom"/>
</dbReference>
<feature type="transmembrane region" description="Helical" evidence="9">
    <location>
        <begin position="14"/>
        <end position="35"/>
    </location>
</feature>
<dbReference type="Pfam" id="PF02518">
    <property type="entry name" value="HATPase_c"/>
    <property type="match status" value="1"/>
</dbReference>
<dbReference type="STRING" id="1513793.SAMN06296036_11710"/>
<evidence type="ECO:0000256" key="8">
    <source>
        <dbReference type="ARBA" id="ARBA00023012"/>
    </source>
</evidence>
<dbReference type="Gene3D" id="3.30.565.10">
    <property type="entry name" value="Histidine kinase-like ATPase, C-terminal domain"/>
    <property type="match status" value="1"/>
</dbReference>
<evidence type="ECO:0000259" key="10">
    <source>
        <dbReference type="PROSITE" id="PS50109"/>
    </source>
</evidence>
<keyword evidence="5" id="KW-0547">Nucleotide-binding</keyword>
<keyword evidence="3" id="KW-0597">Phosphoprotein</keyword>